<dbReference type="Proteomes" id="UP000265520">
    <property type="component" value="Unassembled WGS sequence"/>
</dbReference>
<accession>A0A392QWK4</accession>
<evidence type="ECO:0000313" key="1">
    <source>
        <dbReference type="EMBL" id="MCI28733.1"/>
    </source>
</evidence>
<dbReference type="EMBL" id="LXQA010167630">
    <property type="protein sequence ID" value="MCI28733.1"/>
    <property type="molecule type" value="Genomic_DNA"/>
</dbReference>
<proteinExistence type="predicted"/>
<comment type="caution">
    <text evidence="1">The sequence shown here is derived from an EMBL/GenBank/DDBJ whole genome shotgun (WGS) entry which is preliminary data.</text>
</comment>
<sequence>MAVYFKMLSAFMKDRITSNVDSALIVAIQSWDTITSDGQVLKEHAKRSKRIPKRSSTLRWTF</sequence>
<keyword evidence="2" id="KW-1185">Reference proteome</keyword>
<reference evidence="1 2" key="1">
    <citation type="journal article" date="2018" name="Front. Plant Sci.">
        <title>Red Clover (Trifolium pratense) and Zigzag Clover (T. medium) - A Picture of Genomic Similarities and Differences.</title>
        <authorList>
            <person name="Dluhosova J."/>
            <person name="Istvanek J."/>
            <person name="Nedelnik J."/>
            <person name="Repkova J."/>
        </authorList>
    </citation>
    <scope>NUCLEOTIDE SEQUENCE [LARGE SCALE GENOMIC DNA]</scope>
    <source>
        <strain evidence="2">cv. 10/8</strain>
        <tissue evidence="1">Leaf</tissue>
    </source>
</reference>
<name>A0A392QWK4_9FABA</name>
<protein>
    <submittedName>
        <fullName evidence="1">Uncharacterized protein</fullName>
    </submittedName>
</protein>
<evidence type="ECO:0000313" key="2">
    <source>
        <dbReference type="Proteomes" id="UP000265520"/>
    </source>
</evidence>
<organism evidence="1 2">
    <name type="scientific">Trifolium medium</name>
    <dbReference type="NCBI Taxonomy" id="97028"/>
    <lineage>
        <taxon>Eukaryota</taxon>
        <taxon>Viridiplantae</taxon>
        <taxon>Streptophyta</taxon>
        <taxon>Embryophyta</taxon>
        <taxon>Tracheophyta</taxon>
        <taxon>Spermatophyta</taxon>
        <taxon>Magnoliopsida</taxon>
        <taxon>eudicotyledons</taxon>
        <taxon>Gunneridae</taxon>
        <taxon>Pentapetalae</taxon>
        <taxon>rosids</taxon>
        <taxon>fabids</taxon>
        <taxon>Fabales</taxon>
        <taxon>Fabaceae</taxon>
        <taxon>Papilionoideae</taxon>
        <taxon>50 kb inversion clade</taxon>
        <taxon>NPAAA clade</taxon>
        <taxon>Hologalegina</taxon>
        <taxon>IRL clade</taxon>
        <taxon>Trifolieae</taxon>
        <taxon>Trifolium</taxon>
    </lineage>
</organism>
<dbReference type="AlphaFoldDB" id="A0A392QWK4"/>